<evidence type="ECO:0000313" key="1">
    <source>
        <dbReference type="EMBL" id="MDQ1095248.1"/>
    </source>
</evidence>
<reference evidence="1 2" key="1">
    <citation type="submission" date="2023-07" db="EMBL/GenBank/DDBJ databases">
        <title>Functional and genomic diversity of the sorghum phyllosphere microbiome.</title>
        <authorList>
            <person name="Shade A."/>
        </authorList>
    </citation>
    <scope>NUCLEOTIDE SEQUENCE [LARGE SCALE GENOMIC DNA]</scope>
    <source>
        <strain evidence="1 2">SORGH_AS_1064</strain>
    </source>
</reference>
<dbReference type="Proteomes" id="UP001225072">
    <property type="component" value="Unassembled WGS sequence"/>
</dbReference>
<accession>A0ABU0TDV4</accession>
<name>A0ABU0TDV4_9FLAO</name>
<comment type="caution">
    <text evidence="1">The sequence shown here is derived from an EMBL/GenBank/DDBJ whole genome shotgun (WGS) entry which is preliminary data.</text>
</comment>
<protein>
    <recommendedName>
        <fullName evidence="3">Lipoprotein</fullName>
    </recommendedName>
</protein>
<sequence length="226" mass="25578">MHYYPMVFKQATYHISKIIFIFWAVFCLGGCDRKPPLPPPVSPPETKQTIRLNGKVTAYETNPEGNIDRMTLDQGKQKSEIHFPPHLARQILDIAQLNTFVKLKVDQRDRGYELISLASEDGKNTFDTRGIPPPKPSPGKEIRIKGTVSGWIRSRQNETTGFVIGRKTVMLNPEESRILAPLLIKAKQVEVTALERDANDGTINTLQFPPVKVKEITIDSIVYKIR</sequence>
<proteinExistence type="predicted"/>
<evidence type="ECO:0008006" key="3">
    <source>
        <dbReference type="Google" id="ProtNLM"/>
    </source>
</evidence>
<gene>
    <name evidence="1" type="ORF">QE404_000395</name>
</gene>
<keyword evidence="2" id="KW-1185">Reference proteome</keyword>
<dbReference type="EMBL" id="JAUTAL010000001">
    <property type="protein sequence ID" value="MDQ1095248.1"/>
    <property type="molecule type" value="Genomic_DNA"/>
</dbReference>
<evidence type="ECO:0000313" key="2">
    <source>
        <dbReference type="Proteomes" id="UP001225072"/>
    </source>
</evidence>
<organism evidence="1 2">
    <name type="scientific">Chryseobacterium camelliae</name>
    <dbReference type="NCBI Taxonomy" id="1265445"/>
    <lineage>
        <taxon>Bacteria</taxon>
        <taxon>Pseudomonadati</taxon>
        <taxon>Bacteroidota</taxon>
        <taxon>Flavobacteriia</taxon>
        <taxon>Flavobacteriales</taxon>
        <taxon>Weeksellaceae</taxon>
        <taxon>Chryseobacterium group</taxon>
        <taxon>Chryseobacterium</taxon>
    </lineage>
</organism>